<gene>
    <name evidence="6" type="primary">mnmE</name>
    <name evidence="6" type="synonym">trmE</name>
    <name evidence="9" type="ORF">SAMN05421721_10629</name>
</gene>
<dbReference type="Gene3D" id="3.30.1360.120">
    <property type="entry name" value="Probable tRNA modification gtpase trme, domain 1"/>
    <property type="match status" value="1"/>
</dbReference>
<dbReference type="Pfam" id="PF10396">
    <property type="entry name" value="TrmE_N"/>
    <property type="match status" value="1"/>
</dbReference>
<dbReference type="InterPro" id="IPR006073">
    <property type="entry name" value="GTP-bd"/>
</dbReference>
<evidence type="ECO:0000256" key="3">
    <source>
        <dbReference type="ARBA" id="ARBA00022741"/>
    </source>
</evidence>
<evidence type="ECO:0000259" key="8">
    <source>
        <dbReference type="PROSITE" id="PS51709"/>
    </source>
</evidence>
<dbReference type="RefSeq" id="WP_090484533.1">
    <property type="nucleotide sequence ID" value="NZ_FOUO01000006.1"/>
</dbReference>
<dbReference type="PANTHER" id="PTHR42714">
    <property type="entry name" value="TRNA MODIFICATION GTPASE GTPBP3"/>
    <property type="match status" value="1"/>
</dbReference>
<feature type="binding site" evidence="6">
    <location>
        <position position="227"/>
    </location>
    <ligand>
        <name>K(+)</name>
        <dbReference type="ChEBI" id="CHEBI:29103"/>
    </ligand>
</feature>
<dbReference type="HAMAP" id="MF_00379">
    <property type="entry name" value="GTPase_MnmE"/>
    <property type="match status" value="1"/>
</dbReference>
<feature type="binding site" evidence="6">
    <location>
        <begin position="227"/>
        <end position="232"/>
    </location>
    <ligand>
        <name>GTP</name>
        <dbReference type="ChEBI" id="CHEBI:37565"/>
    </ligand>
</feature>
<feature type="binding site" evidence="6">
    <location>
        <position position="252"/>
    </location>
    <ligand>
        <name>Mg(2+)</name>
        <dbReference type="ChEBI" id="CHEBI:18420"/>
    </ligand>
</feature>
<dbReference type="PANTHER" id="PTHR42714:SF2">
    <property type="entry name" value="TRNA MODIFICATION GTPASE GTPBP3, MITOCHONDRIAL"/>
    <property type="match status" value="1"/>
</dbReference>
<feature type="binding site" evidence="6">
    <location>
        <position position="82"/>
    </location>
    <ligand>
        <name>(6S)-5-formyl-5,6,7,8-tetrahydrofolate</name>
        <dbReference type="ChEBI" id="CHEBI:57457"/>
    </ligand>
</feature>
<keyword evidence="6" id="KW-0963">Cytoplasm</keyword>
<feature type="binding site" evidence="6">
    <location>
        <position position="231"/>
    </location>
    <ligand>
        <name>Mg(2+)</name>
        <dbReference type="ChEBI" id="CHEBI:18420"/>
    </ligand>
</feature>
<dbReference type="AlphaFoldDB" id="A0A1I4R0J6"/>
<evidence type="ECO:0000313" key="9">
    <source>
        <dbReference type="EMBL" id="SFM45470.1"/>
    </source>
</evidence>
<dbReference type="Pfam" id="PF01926">
    <property type="entry name" value="MMR_HSR1"/>
    <property type="match status" value="1"/>
</dbReference>
<feature type="binding site" evidence="6">
    <location>
        <position position="121"/>
    </location>
    <ligand>
        <name>(6S)-5-formyl-5,6,7,8-tetrahydrofolate</name>
        <dbReference type="ChEBI" id="CHEBI:57457"/>
    </ligand>
</feature>
<feature type="binding site" evidence="6">
    <location>
        <position position="251"/>
    </location>
    <ligand>
        <name>K(+)</name>
        <dbReference type="ChEBI" id="CHEBI:29103"/>
    </ligand>
</feature>
<reference evidence="9 10" key="1">
    <citation type="submission" date="2016-10" db="EMBL/GenBank/DDBJ databases">
        <authorList>
            <person name="de Groot N.N."/>
        </authorList>
    </citation>
    <scope>NUCLEOTIDE SEQUENCE [LARGE SCALE GENOMIC DNA]</scope>
    <source>
        <strain evidence="9 10">DSM 4180</strain>
    </source>
</reference>
<dbReference type="InterPro" id="IPR025867">
    <property type="entry name" value="MnmE_helical"/>
</dbReference>
<dbReference type="GO" id="GO:0005525">
    <property type="term" value="F:GTP binding"/>
    <property type="evidence" value="ECO:0007669"/>
    <property type="project" value="UniProtKB-UniRule"/>
</dbReference>
<evidence type="ECO:0000313" key="10">
    <source>
        <dbReference type="Proteomes" id="UP000199556"/>
    </source>
</evidence>
<dbReference type="GO" id="GO:0030488">
    <property type="term" value="P:tRNA methylation"/>
    <property type="evidence" value="ECO:0007669"/>
    <property type="project" value="TreeGrafter"/>
</dbReference>
<dbReference type="NCBIfam" id="NF003661">
    <property type="entry name" value="PRK05291.1-3"/>
    <property type="match status" value="1"/>
</dbReference>
<dbReference type="SUPFAM" id="SSF52540">
    <property type="entry name" value="P-loop containing nucleoside triphosphate hydrolases"/>
    <property type="match status" value="1"/>
</dbReference>
<dbReference type="EMBL" id="FOUO01000006">
    <property type="protein sequence ID" value="SFM45470.1"/>
    <property type="molecule type" value="Genomic_DNA"/>
</dbReference>
<dbReference type="CDD" id="cd14858">
    <property type="entry name" value="TrmE_N"/>
    <property type="match status" value="1"/>
</dbReference>
<keyword evidence="6" id="KW-0378">Hydrolase</keyword>
<organism evidence="9 10">
    <name type="scientific">Ectothiorhodospira mobilis</name>
    <dbReference type="NCBI Taxonomy" id="195064"/>
    <lineage>
        <taxon>Bacteria</taxon>
        <taxon>Pseudomonadati</taxon>
        <taxon>Pseudomonadota</taxon>
        <taxon>Gammaproteobacteria</taxon>
        <taxon>Chromatiales</taxon>
        <taxon>Ectothiorhodospiraceae</taxon>
        <taxon>Ectothiorhodospira</taxon>
    </lineage>
</organism>
<sequence>MSAPAGDTIAAIATPPGRGGVGIVRISGPGAAGIARSALGRVPEPRMATLATFRDPQGQPVDQGLALFFPGPRSYTGEDLLEFQGHGGPVVMDRVLTACLGHGCRLARPGEFTQRAFLNDRMDLAQAEAVADLIDAGSAAAARGALRTLEGALSRRTEALAEALTVLRSHVEAALDFPEEELDLLADTAVGDRLEHLREELQQLLEGAGQGRLLQEGAHLVIAGRPNAGKSSLLNRLADRETAIVTAIPGTTRDVLREHLSLDGLPLHLVDTAGLHASEDPVEQEGMRRAWTEMERADVILLVVDATAGEGEAEAAIRARLDPALPVITLLNKIDRLPDPPREYGEDRIPISALTGEGMDRLKARIRDLLHYHGKEEGLFTARRRHLDALERMQTHLEAARGHLQAGVAPELLAEELRLAQEALGEITGRVTNEDLLGRIFADFCIGK</sequence>
<dbReference type="STRING" id="195064.SAMN05421721_10629"/>
<evidence type="ECO:0000256" key="7">
    <source>
        <dbReference type="RuleBase" id="RU003313"/>
    </source>
</evidence>
<feature type="binding site" evidence="6">
    <location>
        <position position="25"/>
    </location>
    <ligand>
        <name>(6S)-5-formyl-5,6,7,8-tetrahydrofolate</name>
        <dbReference type="ChEBI" id="CHEBI:57457"/>
    </ligand>
</feature>
<dbReference type="GO" id="GO:0002098">
    <property type="term" value="P:tRNA wobble uridine modification"/>
    <property type="evidence" value="ECO:0007669"/>
    <property type="project" value="TreeGrafter"/>
</dbReference>
<dbReference type="InterPro" id="IPR027417">
    <property type="entry name" value="P-loop_NTPase"/>
</dbReference>
<dbReference type="InterPro" id="IPR027266">
    <property type="entry name" value="TrmE/GcvT-like"/>
</dbReference>
<comment type="similarity">
    <text evidence="1 6 7">Belongs to the TRAFAC class TrmE-Era-EngA-EngB-Septin-like GTPase superfamily. TrmE GTPase family.</text>
</comment>
<dbReference type="InterPro" id="IPR018948">
    <property type="entry name" value="GTP-bd_TrmE_N"/>
</dbReference>
<evidence type="ECO:0000256" key="4">
    <source>
        <dbReference type="ARBA" id="ARBA00022958"/>
    </source>
</evidence>
<keyword evidence="10" id="KW-1185">Reference proteome</keyword>
<evidence type="ECO:0000256" key="1">
    <source>
        <dbReference type="ARBA" id="ARBA00011043"/>
    </source>
</evidence>
<dbReference type="InterPro" id="IPR005225">
    <property type="entry name" value="Small_GTP-bd"/>
</dbReference>
<keyword evidence="6" id="KW-0479">Metal-binding</keyword>
<dbReference type="CDD" id="cd04164">
    <property type="entry name" value="trmE"/>
    <property type="match status" value="1"/>
</dbReference>
<dbReference type="Gene3D" id="1.20.120.430">
    <property type="entry name" value="tRNA modification GTPase MnmE domain 2"/>
    <property type="match status" value="1"/>
</dbReference>
<dbReference type="Proteomes" id="UP000199556">
    <property type="component" value="Unassembled WGS sequence"/>
</dbReference>
<dbReference type="GO" id="GO:0005829">
    <property type="term" value="C:cytosol"/>
    <property type="evidence" value="ECO:0007669"/>
    <property type="project" value="TreeGrafter"/>
</dbReference>
<evidence type="ECO:0000256" key="6">
    <source>
        <dbReference type="HAMAP-Rule" id="MF_00379"/>
    </source>
</evidence>
<dbReference type="NCBIfam" id="TIGR00450">
    <property type="entry name" value="mnmE_trmE_thdF"/>
    <property type="match status" value="1"/>
</dbReference>
<comment type="subcellular location">
    <subcellularLocation>
        <location evidence="6">Cytoplasm</location>
    </subcellularLocation>
</comment>
<feature type="binding site" evidence="6">
    <location>
        <position position="448"/>
    </location>
    <ligand>
        <name>(6S)-5-formyl-5,6,7,8-tetrahydrofolate</name>
        <dbReference type="ChEBI" id="CHEBI:57457"/>
    </ligand>
</feature>
<feature type="binding site" evidence="6">
    <location>
        <begin position="246"/>
        <end position="252"/>
    </location>
    <ligand>
        <name>GTP</name>
        <dbReference type="ChEBI" id="CHEBI:37565"/>
    </ligand>
</feature>
<keyword evidence="6" id="KW-0460">Magnesium</keyword>
<dbReference type="InterPro" id="IPR031168">
    <property type="entry name" value="G_TrmE"/>
</dbReference>
<dbReference type="PROSITE" id="PS51709">
    <property type="entry name" value="G_TRME"/>
    <property type="match status" value="1"/>
</dbReference>
<evidence type="ECO:0000256" key="5">
    <source>
        <dbReference type="ARBA" id="ARBA00023134"/>
    </source>
</evidence>
<dbReference type="EC" id="3.6.-.-" evidence="6"/>
<feature type="binding site" evidence="6">
    <location>
        <begin position="271"/>
        <end position="274"/>
    </location>
    <ligand>
        <name>GTP</name>
        <dbReference type="ChEBI" id="CHEBI:37565"/>
    </ligand>
</feature>
<keyword evidence="2 6" id="KW-0819">tRNA processing</keyword>
<keyword evidence="3 6" id="KW-0547">Nucleotide-binding</keyword>
<dbReference type="GO" id="GO:0003924">
    <property type="term" value="F:GTPase activity"/>
    <property type="evidence" value="ECO:0007669"/>
    <property type="project" value="UniProtKB-UniRule"/>
</dbReference>
<comment type="subunit">
    <text evidence="6">Homodimer. Heterotetramer of two MnmE and two MnmG subunits.</text>
</comment>
<dbReference type="GO" id="GO:0046872">
    <property type="term" value="F:metal ion binding"/>
    <property type="evidence" value="ECO:0007669"/>
    <property type="project" value="UniProtKB-KW"/>
</dbReference>
<evidence type="ECO:0000256" key="2">
    <source>
        <dbReference type="ARBA" id="ARBA00022694"/>
    </source>
</evidence>
<feature type="domain" description="TrmE-type G" evidence="8">
    <location>
        <begin position="217"/>
        <end position="371"/>
    </location>
</feature>
<keyword evidence="4 6" id="KW-0630">Potassium</keyword>
<accession>A0A1I4R0J6</accession>
<dbReference type="InterPro" id="IPR027368">
    <property type="entry name" value="MnmE_dom2"/>
</dbReference>
<dbReference type="Pfam" id="PF12631">
    <property type="entry name" value="MnmE_helical"/>
    <property type="match status" value="1"/>
</dbReference>
<protein>
    <recommendedName>
        <fullName evidence="6">tRNA modification GTPase MnmE</fullName>
        <ecNumber evidence="6">3.6.-.-</ecNumber>
    </recommendedName>
</protein>
<dbReference type="NCBIfam" id="TIGR00231">
    <property type="entry name" value="small_GTP"/>
    <property type="match status" value="1"/>
</dbReference>
<comment type="caution">
    <text evidence="6">Lacks conserved residue(s) required for the propagation of feature annotation.</text>
</comment>
<comment type="cofactor">
    <cofactor evidence="6">
        <name>K(+)</name>
        <dbReference type="ChEBI" id="CHEBI:29103"/>
    </cofactor>
    <text evidence="6">Binds 1 potassium ion per subunit.</text>
</comment>
<dbReference type="OrthoDB" id="9805918at2"/>
<feature type="binding site" evidence="6">
    <location>
        <position position="248"/>
    </location>
    <ligand>
        <name>K(+)</name>
        <dbReference type="ChEBI" id="CHEBI:29103"/>
    </ligand>
</feature>
<name>A0A1I4R0J6_ECTMO</name>
<keyword evidence="5 6" id="KW-0342">GTP-binding</keyword>
<feature type="binding site" evidence="6">
    <location>
        <position position="246"/>
    </location>
    <ligand>
        <name>K(+)</name>
        <dbReference type="ChEBI" id="CHEBI:29103"/>
    </ligand>
</feature>
<proteinExistence type="inferred from homology"/>
<dbReference type="InterPro" id="IPR004520">
    <property type="entry name" value="GTPase_MnmE"/>
</dbReference>
<dbReference type="Gene3D" id="3.40.50.300">
    <property type="entry name" value="P-loop containing nucleotide triphosphate hydrolases"/>
    <property type="match status" value="1"/>
</dbReference>
<comment type="function">
    <text evidence="6">Exhibits a very high intrinsic GTPase hydrolysis rate. Involved in the addition of a carboxymethylaminomethyl (cmnm) group at the wobble position (U34) of certain tRNAs, forming tRNA-cmnm(5)s(2)U34.</text>
</comment>